<dbReference type="EMBL" id="CADCTF010000050">
    <property type="protein sequence ID" value="CAA9226405.1"/>
    <property type="molecule type" value="Genomic_DNA"/>
</dbReference>
<feature type="region of interest" description="Disordered" evidence="1">
    <location>
        <begin position="1"/>
        <end position="91"/>
    </location>
</feature>
<feature type="compositionally biased region" description="Basic residues" evidence="1">
    <location>
        <begin position="21"/>
        <end position="37"/>
    </location>
</feature>
<feature type="non-terminal residue" evidence="2">
    <location>
        <position position="91"/>
    </location>
</feature>
<feature type="compositionally biased region" description="Basic and acidic residues" evidence="1">
    <location>
        <begin position="1"/>
        <end position="20"/>
    </location>
</feature>
<reference evidence="2" key="1">
    <citation type="submission" date="2020-02" db="EMBL/GenBank/DDBJ databases">
        <authorList>
            <person name="Meier V. D."/>
        </authorList>
    </citation>
    <scope>NUCLEOTIDE SEQUENCE</scope>
    <source>
        <strain evidence="2">AVDCRST_MAG50</strain>
    </source>
</reference>
<protein>
    <submittedName>
        <fullName evidence="2">Uncharacterized protein</fullName>
    </submittedName>
</protein>
<dbReference type="AlphaFoldDB" id="A0A6J4HKN8"/>
<sequence>ERHHPRAEGQGRRRLEEADHHGRRPRTAVRGHARRRRAADAVGRWRWRCRPGHHAGTNRGDVGFAGHRCRDGERHPGSSPTGPQPLRPAEV</sequence>
<accession>A0A6J4HKN8</accession>
<evidence type="ECO:0000313" key="2">
    <source>
        <dbReference type="EMBL" id="CAA9226405.1"/>
    </source>
</evidence>
<name>A0A6J4HKN8_9ACTN</name>
<evidence type="ECO:0000256" key="1">
    <source>
        <dbReference type="SAM" id="MobiDB-lite"/>
    </source>
</evidence>
<gene>
    <name evidence="2" type="ORF">AVDCRST_MAG50-851</name>
</gene>
<proteinExistence type="predicted"/>
<feature type="compositionally biased region" description="Pro residues" evidence="1">
    <location>
        <begin position="82"/>
        <end position="91"/>
    </location>
</feature>
<organism evidence="2">
    <name type="scientific">uncultured Acidimicrobiales bacterium</name>
    <dbReference type="NCBI Taxonomy" id="310071"/>
    <lineage>
        <taxon>Bacteria</taxon>
        <taxon>Bacillati</taxon>
        <taxon>Actinomycetota</taxon>
        <taxon>Acidimicrobiia</taxon>
        <taxon>Acidimicrobiales</taxon>
        <taxon>environmental samples</taxon>
    </lineage>
</organism>
<feature type="non-terminal residue" evidence="2">
    <location>
        <position position="1"/>
    </location>
</feature>